<dbReference type="FunFam" id="3.40.50.1100:FF:000008">
    <property type="entry name" value="L-threonine dehydratase"/>
    <property type="match status" value="1"/>
</dbReference>
<dbReference type="PANTHER" id="PTHR48078">
    <property type="entry name" value="THREONINE DEHYDRATASE, MITOCHONDRIAL-RELATED"/>
    <property type="match status" value="1"/>
</dbReference>
<dbReference type="InterPro" id="IPR038110">
    <property type="entry name" value="TD_ACT-like_sf"/>
</dbReference>
<evidence type="ECO:0000256" key="6">
    <source>
        <dbReference type="ARBA" id="ARBA00022624"/>
    </source>
</evidence>
<dbReference type="GO" id="GO:0030170">
    <property type="term" value="F:pyridoxal phosphate binding"/>
    <property type="evidence" value="ECO:0007669"/>
    <property type="project" value="InterPro"/>
</dbReference>
<dbReference type="UniPathway" id="UPA00047">
    <property type="reaction ID" value="UER00054"/>
</dbReference>
<comment type="cofactor">
    <cofactor evidence="2 12">
        <name>pyridoxal 5'-phosphate</name>
        <dbReference type="ChEBI" id="CHEBI:597326"/>
    </cofactor>
</comment>
<dbReference type="GO" id="GO:0003941">
    <property type="term" value="F:L-serine ammonia-lyase activity"/>
    <property type="evidence" value="ECO:0007669"/>
    <property type="project" value="TreeGrafter"/>
</dbReference>
<dbReference type="EC" id="4.3.1.19" evidence="12"/>
<protein>
    <recommendedName>
        <fullName evidence="12">L-threonine dehydratase</fullName>
        <ecNumber evidence="12">4.3.1.19</ecNumber>
    </recommendedName>
    <alternativeName>
        <fullName evidence="12">Threonine deaminase</fullName>
    </alternativeName>
</protein>
<comment type="subunit">
    <text evidence="12">Homotetramer.</text>
</comment>
<keyword evidence="6 12" id="KW-0412">Isoleucine biosynthesis</keyword>
<comment type="catalytic activity">
    <reaction evidence="1 12">
        <text>L-threonine = 2-oxobutanoate + NH4(+)</text>
        <dbReference type="Rhea" id="RHEA:22108"/>
        <dbReference type="ChEBI" id="CHEBI:16763"/>
        <dbReference type="ChEBI" id="CHEBI:28938"/>
        <dbReference type="ChEBI" id="CHEBI:57926"/>
        <dbReference type="EC" id="4.3.1.19"/>
    </reaction>
</comment>
<dbReference type="PROSITE" id="PS51672">
    <property type="entry name" value="ACT_LIKE"/>
    <property type="match status" value="2"/>
</dbReference>
<dbReference type="InterPro" id="IPR036052">
    <property type="entry name" value="TrpB-like_PALP_sf"/>
</dbReference>
<dbReference type="CDD" id="cd01562">
    <property type="entry name" value="Thr-dehyd"/>
    <property type="match status" value="1"/>
</dbReference>
<comment type="function">
    <text evidence="11 12">Catalyzes the anaerobic formation of alpha-ketobutyrate and ammonia from threonine in a two-step reaction. The first step involved a dehydration of threonine and a production of enamine intermediates (aminocrotonate), which tautomerizes to its imine form (iminobutyrate). Both intermediates are unstable and short-lived. The second step is the nonenzymatic hydrolysis of the enamine/imine intermediates to form 2-ketobutyrate and free ammonia. In the low water environment of the cell, the second step is accelerated by RidA.</text>
</comment>
<evidence type="ECO:0000313" key="14">
    <source>
        <dbReference type="EMBL" id="ERH21533.1"/>
    </source>
</evidence>
<dbReference type="InterPro" id="IPR000634">
    <property type="entry name" value="Ser/Thr_deHydtase_PyrdxlP-BS"/>
</dbReference>
<keyword evidence="9 12" id="KW-0456">Lyase</keyword>
<dbReference type="HOGENOM" id="CLU_021152_6_0_11"/>
<keyword evidence="10 12" id="KW-0100">Branched-chain amino acid biosynthesis</keyword>
<dbReference type="PANTHER" id="PTHR48078:SF11">
    <property type="entry name" value="THREONINE DEHYDRATASE, MITOCHONDRIAL"/>
    <property type="match status" value="1"/>
</dbReference>
<evidence type="ECO:0000256" key="11">
    <source>
        <dbReference type="ARBA" id="ARBA00025527"/>
    </source>
</evidence>
<dbReference type="GO" id="GO:0006567">
    <property type="term" value="P:L-threonine catabolic process"/>
    <property type="evidence" value="ECO:0007669"/>
    <property type="project" value="TreeGrafter"/>
</dbReference>
<dbReference type="SUPFAM" id="SSF53686">
    <property type="entry name" value="Tryptophan synthase beta subunit-like PLP-dependent enzymes"/>
    <property type="match status" value="1"/>
</dbReference>
<keyword evidence="7" id="KW-0677">Repeat</keyword>
<organism evidence="14 15">
    <name type="scientific">Actinomyces johnsonii F0510</name>
    <dbReference type="NCBI Taxonomy" id="1227262"/>
    <lineage>
        <taxon>Bacteria</taxon>
        <taxon>Bacillati</taxon>
        <taxon>Actinomycetota</taxon>
        <taxon>Actinomycetes</taxon>
        <taxon>Actinomycetales</taxon>
        <taxon>Actinomycetaceae</taxon>
        <taxon>Actinomyces</taxon>
    </lineage>
</organism>
<dbReference type="Pfam" id="PF00291">
    <property type="entry name" value="PALP"/>
    <property type="match status" value="1"/>
</dbReference>
<evidence type="ECO:0000256" key="2">
    <source>
        <dbReference type="ARBA" id="ARBA00001933"/>
    </source>
</evidence>
<sequence>MVLICLVRNTCVRHRRLEPGGGPPVTLLPVNELDSVSSNGTPAWDSARYLREILKAPVYEAAEHTPLQEMPALSARLGNTVEVKREDLQSVHSFKIRGAYNAMRSLDPAERERGVVTASAGNHAQGVARSAALLGLSAIIVMPTVTPRIKVDAVRALGGEVRLHGDNFDAAKAEAVRLSEDEGYSYIAPFDDPRVIAGQGTIGLELIQQDAHLDRVFVPVGGGGLAAGVAVLIKQLMPAVQVIGVEHEESACLKAALLGGEPITLHHVGLFAEGVAVRRIGEETFRMCHALLDDVVTVSSDETSAAVRDIFDDVRAISEPSGALALAGLKRYAAEHHLSGERLAFILSGANLNFHQLRYISERSEIGEQREAILGVTIPEEQGSFLRFASVLGARSVTEFNYRLSAARAATDPARIFVGVRIARSQERAEIVADLEEAGYDVIDLTDDELAKVHVRSMIGGRATPGVPERLFSFLFPESPGALAHFLEVLGTRWNITLFHYRTDGADYGRILCAFAAGPDDVALTEHMDRLGYSYNEETTDPAFRFFLAR</sequence>
<comment type="pathway">
    <text evidence="3 12">Amino-acid biosynthesis; L-isoleucine biosynthesis; 2-oxobutanoate from L-threonine: step 1/1.</text>
</comment>
<evidence type="ECO:0000256" key="1">
    <source>
        <dbReference type="ARBA" id="ARBA00001274"/>
    </source>
</evidence>
<dbReference type="EMBL" id="AWSD01000061">
    <property type="protein sequence ID" value="ERH21533.1"/>
    <property type="molecule type" value="Genomic_DNA"/>
</dbReference>
<dbReference type="CDD" id="cd04906">
    <property type="entry name" value="ACT_ThrD-I_1"/>
    <property type="match status" value="1"/>
</dbReference>
<keyword evidence="5 12" id="KW-0028">Amino-acid biosynthesis</keyword>
<name>U1RPF1_9ACTO</name>
<dbReference type="InterPro" id="IPR001721">
    <property type="entry name" value="TD_ACT-like"/>
</dbReference>
<evidence type="ECO:0000313" key="15">
    <source>
        <dbReference type="Proteomes" id="UP000016498"/>
    </source>
</evidence>
<evidence type="ECO:0000256" key="5">
    <source>
        <dbReference type="ARBA" id="ARBA00022605"/>
    </source>
</evidence>
<dbReference type="InterPro" id="IPR045865">
    <property type="entry name" value="ACT-like_dom_sf"/>
</dbReference>
<evidence type="ECO:0000256" key="4">
    <source>
        <dbReference type="ARBA" id="ARBA00010869"/>
    </source>
</evidence>
<dbReference type="PATRIC" id="fig|1227262.3.peg.465"/>
<evidence type="ECO:0000259" key="13">
    <source>
        <dbReference type="PROSITE" id="PS51672"/>
    </source>
</evidence>
<proteinExistence type="inferred from homology"/>
<dbReference type="GO" id="GO:0009097">
    <property type="term" value="P:isoleucine biosynthetic process"/>
    <property type="evidence" value="ECO:0007669"/>
    <property type="project" value="UniProtKB-UniRule"/>
</dbReference>
<dbReference type="PROSITE" id="PS00165">
    <property type="entry name" value="DEHYDRATASE_SER_THR"/>
    <property type="match status" value="1"/>
</dbReference>
<evidence type="ECO:0000256" key="10">
    <source>
        <dbReference type="ARBA" id="ARBA00023304"/>
    </source>
</evidence>
<evidence type="ECO:0000256" key="12">
    <source>
        <dbReference type="RuleBase" id="RU362012"/>
    </source>
</evidence>
<comment type="similarity">
    <text evidence="4 12">Belongs to the serine/threonine dehydratase family.</text>
</comment>
<reference evidence="14 15" key="1">
    <citation type="submission" date="2013-06" db="EMBL/GenBank/DDBJ databases">
        <authorList>
            <person name="Weinstock G."/>
            <person name="Sodergren E."/>
            <person name="Lobos E.A."/>
            <person name="Fulton L."/>
            <person name="Fulton R."/>
            <person name="Courtney L."/>
            <person name="Fronick C."/>
            <person name="O'Laughlin M."/>
            <person name="Godfrey J."/>
            <person name="Wilson R.M."/>
            <person name="Miner T."/>
            <person name="Farmer C."/>
            <person name="Delehaunty K."/>
            <person name="Cordes M."/>
            <person name="Minx P."/>
            <person name="Tomlinson C."/>
            <person name="Chen J."/>
            <person name="Wollam A."/>
            <person name="Pepin K.H."/>
            <person name="Bhonagiri V."/>
            <person name="Zhang X."/>
            <person name="Warren W."/>
            <person name="Mitreva M."/>
            <person name="Mardis E.R."/>
            <person name="Wilson R.K."/>
        </authorList>
    </citation>
    <scope>NUCLEOTIDE SEQUENCE [LARGE SCALE GENOMIC DNA]</scope>
    <source>
        <strain evidence="14 15">F0510</strain>
    </source>
</reference>
<dbReference type="Proteomes" id="UP000016498">
    <property type="component" value="Unassembled WGS sequence"/>
</dbReference>
<evidence type="ECO:0000256" key="3">
    <source>
        <dbReference type="ARBA" id="ARBA00004810"/>
    </source>
</evidence>
<dbReference type="Gene3D" id="3.40.50.1100">
    <property type="match status" value="2"/>
</dbReference>
<gene>
    <name evidence="12" type="primary">ilvA</name>
    <name evidence="14" type="ORF">HMPREF1549_00587</name>
</gene>
<comment type="caution">
    <text evidence="14">The sequence shown here is derived from an EMBL/GenBank/DDBJ whole genome shotgun (WGS) entry which is preliminary data.</text>
</comment>
<feature type="domain" description="ACT-like" evidence="13">
    <location>
        <begin position="372"/>
        <end position="447"/>
    </location>
</feature>
<dbReference type="InterPro" id="IPR050147">
    <property type="entry name" value="Ser/Thr_Dehydratase"/>
</dbReference>
<feature type="domain" description="ACT-like" evidence="13">
    <location>
        <begin position="470"/>
        <end position="540"/>
    </location>
</feature>
<dbReference type="NCBIfam" id="TIGR01124">
    <property type="entry name" value="ilvA_2Cterm"/>
    <property type="match status" value="1"/>
</dbReference>
<dbReference type="InterPro" id="IPR005787">
    <property type="entry name" value="Thr_deHydtase_biosynth"/>
</dbReference>
<dbReference type="Pfam" id="PF00585">
    <property type="entry name" value="Thr_dehydrat_C"/>
    <property type="match status" value="2"/>
</dbReference>
<evidence type="ECO:0000256" key="9">
    <source>
        <dbReference type="ARBA" id="ARBA00023239"/>
    </source>
</evidence>
<dbReference type="Gene3D" id="3.40.1020.10">
    <property type="entry name" value="Biosynthetic Threonine Deaminase, Domain 3"/>
    <property type="match status" value="1"/>
</dbReference>
<evidence type="ECO:0000256" key="8">
    <source>
        <dbReference type="ARBA" id="ARBA00022898"/>
    </source>
</evidence>
<dbReference type="InterPro" id="IPR001926">
    <property type="entry name" value="TrpB-like_PALP"/>
</dbReference>
<dbReference type="CDD" id="cd04907">
    <property type="entry name" value="ACT_ThrD-I_2"/>
    <property type="match status" value="1"/>
</dbReference>
<dbReference type="GO" id="GO:0006565">
    <property type="term" value="P:L-serine catabolic process"/>
    <property type="evidence" value="ECO:0007669"/>
    <property type="project" value="TreeGrafter"/>
</dbReference>
<dbReference type="NCBIfam" id="NF006674">
    <property type="entry name" value="PRK09224.1"/>
    <property type="match status" value="1"/>
</dbReference>
<dbReference type="AlphaFoldDB" id="U1RPF1"/>
<keyword evidence="8 12" id="KW-0663">Pyridoxal phosphate</keyword>
<dbReference type="GO" id="GO:0004794">
    <property type="term" value="F:threonine deaminase activity"/>
    <property type="evidence" value="ECO:0007669"/>
    <property type="project" value="UniProtKB-UniRule"/>
</dbReference>
<accession>U1RPF1</accession>
<evidence type="ECO:0000256" key="7">
    <source>
        <dbReference type="ARBA" id="ARBA00022737"/>
    </source>
</evidence>
<dbReference type="SUPFAM" id="SSF55021">
    <property type="entry name" value="ACT-like"/>
    <property type="match status" value="1"/>
</dbReference>